<keyword evidence="1" id="KW-0812">Transmembrane</keyword>
<evidence type="ECO:0000313" key="2">
    <source>
        <dbReference type="EMBL" id="MEN5379957.1"/>
    </source>
</evidence>
<sequence>MNENLENEILSLDYPIEDQKLVTITQYMLLSIATFGLYTVWWMYKEWRFFRDKEYLDIYPAVRAIFSVFFIYSLSQRILYYAKSLGYTKTYAPLLILFVVIFSNIASIFPDPYGLISIIFFFVLVPVVEASNFAKLQDSSFNFGYQSSFSGKQLILLIAGGTLWFFVVIGFLFGDPNKTV</sequence>
<protein>
    <recommendedName>
        <fullName evidence="4">DUF4234 domain-containing protein</fullName>
    </recommendedName>
</protein>
<keyword evidence="1" id="KW-1133">Transmembrane helix</keyword>
<feature type="transmembrane region" description="Helical" evidence="1">
    <location>
        <begin position="61"/>
        <end position="79"/>
    </location>
</feature>
<keyword evidence="1" id="KW-0472">Membrane</keyword>
<dbReference type="Proteomes" id="UP001409291">
    <property type="component" value="Unassembled WGS sequence"/>
</dbReference>
<feature type="transmembrane region" description="Helical" evidence="1">
    <location>
        <begin position="91"/>
        <end position="109"/>
    </location>
</feature>
<dbReference type="RefSeq" id="WP_346582812.1">
    <property type="nucleotide sequence ID" value="NZ_JBDJNQ010000013.1"/>
</dbReference>
<name>A0ABV0C2Y3_9SPHI</name>
<dbReference type="EMBL" id="JBDJNQ010000013">
    <property type="protein sequence ID" value="MEN5379957.1"/>
    <property type="molecule type" value="Genomic_DNA"/>
</dbReference>
<gene>
    <name evidence="2" type="ORF">ABE541_22005</name>
</gene>
<keyword evidence="3" id="KW-1185">Reference proteome</keyword>
<proteinExistence type="predicted"/>
<evidence type="ECO:0000313" key="3">
    <source>
        <dbReference type="Proteomes" id="UP001409291"/>
    </source>
</evidence>
<reference evidence="2 3" key="1">
    <citation type="submission" date="2024-04" db="EMBL/GenBank/DDBJ databases">
        <title>WGS of bacteria from Torrens River.</title>
        <authorList>
            <person name="Wyrsch E.R."/>
            <person name="Drigo B."/>
        </authorList>
    </citation>
    <scope>NUCLEOTIDE SEQUENCE [LARGE SCALE GENOMIC DNA]</scope>
    <source>
        <strain evidence="2 3">TWI391</strain>
    </source>
</reference>
<feature type="transmembrane region" description="Helical" evidence="1">
    <location>
        <begin position="115"/>
        <end position="134"/>
    </location>
</feature>
<comment type="caution">
    <text evidence="2">The sequence shown here is derived from an EMBL/GenBank/DDBJ whole genome shotgun (WGS) entry which is preliminary data.</text>
</comment>
<evidence type="ECO:0008006" key="4">
    <source>
        <dbReference type="Google" id="ProtNLM"/>
    </source>
</evidence>
<feature type="transmembrane region" description="Helical" evidence="1">
    <location>
        <begin position="154"/>
        <end position="174"/>
    </location>
</feature>
<feature type="transmembrane region" description="Helical" evidence="1">
    <location>
        <begin position="21"/>
        <end position="41"/>
    </location>
</feature>
<evidence type="ECO:0000256" key="1">
    <source>
        <dbReference type="SAM" id="Phobius"/>
    </source>
</evidence>
<organism evidence="2 3">
    <name type="scientific">Sphingobacterium kitahiroshimense</name>
    <dbReference type="NCBI Taxonomy" id="470446"/>
    <lineage>
        <taxon>Bacteria</taxon>
        <taxon>Pseudomonadati</taxon>
        <taxon>Bacteroidota</taxon>
        <taxon>Sphingobacteriia</taxon>
        <taxon>Sphingobacteriales</taxon>
        <taxon>Sphingobacteriaceae</taxon>
        <taxon>Sphingobacterium</taxon>
    </lineage>
</organism>
<accession>A0ABV0C2Y3</accession>